<keyword evidence="9" id="KW-0175">Coiled coil</keyword>
<organism evidence="12 13">
    <name type="scientific">Candidatus Marsarchaeota G2 archaeon BE_D</name>
    <dbReference type="NCBI Taxonomy" id="1978158"/>
    <lineage>
        <taxon>Archaea</taxon>
        <taxon>Candidatus Marsarchaeota</taxon>
        <taxon>Candidatus Marsarchaeota group 2</taxon>
    </lineage>
</organism>
<accession>A0A2R6C5F7</accession>
<sequence>MLLDIASLLSSVSSSLQTVQFGAIEQVGAIVLIGVVSARLAKTFRIPMLIPLLITGLVLGPTGLGFIQPGNFGISLTGVAFVIIPLYLFAEGLSMDITEIRSVGFIVVSLITVGVLITAIGVALISYFLLGLPLVVAMLLGSIVSATDPSAVIPLLEGGRISRRVASIVKAESALNDPTSIVLFTVTLSLIQGSGSVTPAAVVVSFGRLLLGGLVVGLLFGYTSVALTQRFELQDQLAYVTVITFIAAYVLAGYFNTSSVVASVVAGLVIGSELNRVGLTPQSRRNLNYFWDNIKFIAQVVIFLLLGLYTTRAVFGSSALAEGLVVAIPLMLFIRPAAVFGSVLNRLNRAEKLFISWMGVRGAVPAALAAATVGIASTIPGLYPYAQTLFSVVFLTVIFSIGVVALTASRVASYLGVEVADRLDEYRSIRARQLALVSALRSLEDAWSRGEISEDTYKNLKEEYEAKIRGIQAKIQEVEDQLKLN</sequence>
<name>A0A2R6C5F7_9ARCH</name>
<evidence type="ECO:0000256" key="1">
    <source>
        <dbReference type="ARBA" id="ARBA00004651"/>
    </source>
</evidence>
<evidence type="ECO:0000313" key="12">
    <source>
        <dbReference type="EMBL" id="PSO06090.1"/>
    </source>
</evidence>
<evidence type="ECO:0000256" key="7">
    <source>
        <dbReference type="ARBA" id="ARBA00023065"/>
    </source>
</evidence>
<evidence type="ECO:0000256" key="6">
    <source>
        <dbReference type="ARBA" id="ARBA00022989"/>
    </source>
</evidence>
<feature type="transmembrane region" description="Helical" evidence="10">
    <location>
        <begin position="237"/>
        <end position="255"/>
    </location>
</feature>
<dbReference type="InterPro" id="IPR006153">
    <property type="entry name" value="Cation/H_exchanger_TM"/>
</dbReference>
<feature type="non-terminal residue" evidence="12">
    <location>
        <position position="485"/>
    </location>
</feature>
<dbReference type="Pfam" id="PF00999">
    <property type="entry name" value="Na_H_Exchanger"/>
    <property type="match status" value="1"/>
</dbReference>
<proteinExistence type="predicted"/>
<evidence type="ECO:0000256" key="9">
    <source>
        <dbReference type="SAM" id="Coils"/>
    </source>
</evidence>
<dbReference type="InterPro" id="IPR038770">
    <property type="entry name" value="Na+/solute_symporter_sf"/>
</dbReference>
<dbReference type="AlphaFoldDB" id="A0A2R6C5F7"/>
<reference evidence="12 13" key="1">
    <citation type="submission" date="2017-04" db="EMBL/GenBank/DDBJ databases">
        <title>Novel microbial lineages endemic to geothermal iron-oxide mats fill important gaps in the evolutionary history of Archaea.</title>
        <authorList>
            <person name="Jay Z.J."/>
            <person name="Beam J.P."/>
            <person name="Dlakic M."/>
            <person name="Rusch D.B."/>
            <person name="Kozubal M.A."/>
            <person name="Inskeep W.P."/>
        </authorList>
    </citation>
    <scope>NUCLEOTIDE SEQUENCE [LARGE SCALE GENOMIC DNA]</scope>
    <source>
        <strain evidence="12">BE_D</strain>
    </source>
</reference>
<keyword evidence="5 10" id="KW-0812">Transmembrane</keyword>
<feature type="domain" description="Cation/H+ exchanger transmembrane" evidence="11">
    <location>
        <begin position="32"/>
        <end position="407"/>
    </location>
</feature>
<evidence type="ECO:0000256" key="10">
    <source>
        <dbReference type="SAM" id="Phobius"/>
    </source>
</evidence>
<evidence type="ECO:0000256" key="8">
    <source>
        <dbReference type="ARBA" id="ARBA00023136"/>
    </source>
</evidence>
<feature type="coiled-coil region" evidence="9">
    <location>
        <begin position="454"/>
        <end position="481"/>
    </location>
</feature>
<keyword evidence="2" id="KW-0813">Transport</keyword>
<evidence type="ECO:0000313" key="13">
    <source>
        <dbReference type="Proteomes" id="UP000242015"/>
    </source>
</evidence>
<dbReference type="GO" id="GO:0015297">
    <property type="term" value="F:antiporter activity"/>
    <property type="evidence" value="ECO:0007669"/>
    <property type="project" value="UniProtKB-KW"/>
</dbReference>
<evidence type="ECO:0000256" key="5">
    <source>
        <dbReference type="ARBA" id="ARBA00022692"/>
    </source>
</evidence>
<keyword evidence="6 10" id="KW-1133">Transmembrane helix</keyword>
<evidence type="ECO:0000256" key="2">
    <source>
        <dbReference type="ARBA" id="ARBA00022448"/>
    </source>
</evidence>
<feature type="transmembrane region" description="Helical" evidence="10">
    <location>
        <begin position="134"/>
        <end position="156"/>
    </location>
</feature>
<evidence type="ECO:0000256" key="4">
    <source>
        <dbReference type="ARBA" id="ARBA00022475"/>
    </source>
</evidence>
<keyword evidence="7" id="KW-0406">Ion transport</keyword>
<protein>
    <recommendedName>
        <fullName evidence="11">Cation/H+ exchanger transmembrane domain-containing protein</fullName>
    </recommendedName>
</protein>
<dbReference type="PANTHER" id="PTHR32507">
    <property type="entry name" value="NA(+)/H(+) ANTIPORTER 1"/>
    <property type="match status" value="1"/>
</dbReference>
<dbReference type="GO" id="GO:0005886">
    <property type="term" value="C:plasma membrane"/>
    <property type="evidence" value="ECO:0007669"/>
    <property type="project" value="UniProtKB-SubCell"/>
</dbReference>
<feature type="transmembrane region" description="Helical" evidence="10">
    <location>
        <begin position="72"/>
        <end position="90"/>
    </location>
</feature>
<comment type="caution">
    <text evidence="12">The sequence shown here is derived from an EMBL/GenBank/DDBJ whole genome shotgun (WGS) entry which is preliminary data.</text>
</comment>
<feature type="transmembrane region" description="Helical" evidence="10">
    <location>
        <begin position="102"/>
        <end position="128"/>
    </location>
</feature>
<feature type="transmembrane region" description="Helical" evidence="10">
    <location>
        <begin position="201"/>
        <end position="225"/>
    </location>
</feature>
<comment type="subcellular location">
    <subcellularLocation>
        <location evidence="1">Cell membrane</location>
        <topology evidence="1">Multi-pass membrane protein</topology>
    </subcellularLocation>
</comment>
<keyword evidence="3" id="KW-0050">Antiport</keyword>
<dbReference type="GO" id="GO:1902600">
    <property type="term" value="P:proton transmembrane transport"/>
    <property type="evidence" value="ECO:0007669"/>
    <property type="project" value="InterPro"/>
</dbReference>
<keyword evidence="8 10" id="KW-0472">Membrane</keyword>
<evidence type="ECO:0000259" key="11">
    <source>
        <dbReference type="Pfam" id="PF00999"/>
    </source>
</evidence>
<feature type="transmembrane region" description="Helical" evidence="10">
    <location>
        <begin position="290"/>
        <end position="309"/>
    </location>
</feature>
<dbReference type="Proteomes" id="UP000242015">
    <property type="component" value="Unassembled WGS sequence"/>
</dbReference>
<dbReference type="EMBL" id="NEXF01000602">
    <property type="protein sequence ID" value="PSO06090.1"/>
    <property type="molecule type" value="Genomic_DNA"/>
</dbReference>
<evidence type="ECO:0000256" key="3">
    <source>
        <dbReference type="ARBA" id="ARBA00022449"/>
    </source>
</evidence>
<feature type="transmembrane region" description="Helical" evidence="10">
    <location>
        <begin position="48"/>
        <end position="66"/>
    </location>
</feature>
<dbReference type="Gene3D" id="1.20.1530.20">
    <property type="match status" value="1"/>
</dbReference>
<feature type="transmembrane region" description="Helical" evidence="10">
    <location>
        <begin position="20"/>
        <end position="41"/>
    </location>
</feature>
<feature type="transmembrane region" description="Helical" evidence="10">
    <location>
        <begin position="385"/>
        <end position="406"/>
    </location>
</feature>
<feature type="transmembrane region" description="Helical" evidence="10">
    <location>
        <begin position="354"/>
        <end position="379"/>
    </location>
</feature>
<dbReference type="PANTHER" id="PTHR32507:SF0">
    <property type="entry name" value="NA(+)_H(+) ANTIPORTER 2-RELATED"/>
    <property type="match status" value="1"/>
</dbReference>
<gene>
    <name evidence="12" type="ORF">B9Q04_17830</name>
</gene>
<keyword evidence="4" id="KW-1003">Cell membrane</keyword>